<feature type="region of interest" description="Disordered" evidence="1">
    <location>
        <begin position="17"/>
        <end position="39"/>
    </location>
</feature>
<evidence type="ECO:0000256" key="1">
    <source>
        <dbReference type="SAM" id="MobiDB-lite"/>
    </source>
</evidence>
<accession>A0A6J7JVZ0</accession>
<organism evidence="2">
    <name type="scientific">freshwater metagenome</name>
    <dbReference type="NCBI Taxonomy" id="449393"/>
    <lineage>
        <taxon>unclassified sequences</taxon>
        <taxon>metagenomes</taxon>
        <taxon>ecological metagenomes</taxon>
    </lineage>
</organism>
<evidence type="ECO:0000313" key="2">
    <source>
        <dbReference type="EMBL" id="CAB4947415.1"/>
    </source>
</evidence>
<feature type="compositionally biased region" description="Polar residues" evidence="1">
    <location>
        <begin position="23"/>
        <end position="36"/>
    </location>
</feature>
<gene>
    <name evidence="2" type="ORF">UFOPK3752_01442</name>
</gene>
<dbReference type="AlphaFoldDB" id="A0A6J7JVZ0"/>
<reference evidence="2" key="1">
    <citation type="submission" date="2020-05" db="EMBL/GenBank/DDBJ databases">
        <authorList>
            <person name="Chiriac C."/>
            <person name="Salcher M."/>
            <person name="Ghai R."/>
            <person name="Kavagutti S V."/>
        </authorList>
    </citation>
    <scope>NUCLEOTIDE SEQUENCE</scope>
</reference>
<dbReference type="EMBL" id="CAFBND010000060">
    <property type="protein sequence ID" value="CAB4947415.1"/>
    <property type="molecule type" value="Genomic_DNA"/>
</dbReference>
<protein>
    <submittedName>
        <fullName evidence="2">Unannotated protein</fullName>
    </submittedName>
</protein>
<proteinExistence type="predicted"/>
<sequence>MIISSSSAEECAVFGAGAEPSGVCSSGATGDSTGTDCASASRSSSVAVIAAGELYEAATCSERSSAVKIPSAARLS</sequence>
<name>A0A6J7JVZ0_9ZZZZ</name>